<keyword evidence="1" id="KW-0472">Membrane</keyword>
<sequence length="35" mass="3845">MSSIWIGVAVLLGGWMLVAVALGTLIARWMRMQRG</sequence>
<comment type="caution">
    <text evidence="2">The sequence shown here is derived from an EMBL/GenBank/DDBJ whole genome shotgun (WGS) entry which is preliminary data.</text>
</comment>
<dbReference type="AlphaFoldDB" id="A0AAW5PHS0"/>
<name>A0AAW5PHS0_9GAMM</name>
<dbReference type="EMBL" id="JANUEK010000002">
    <property type="protein sequence ID" value="MCS4279232.1"/>
    <property type="molecule type" value="Genomic_DNA"/>
</dbReference>
<keyword evidence="1" id="KW-0812">Transmembrane</keyword>
<dbReference type="Proteomes" id="UP001320691">
    <property type="component" value="Unassembled WGS sequence"/>
</dbReference>
<evidence type="ECO:0000313" key="3">
    <source>
        <dbReference type="Proteomes" id="UP001320691"/>
    </source>
</evidence>
<reference evidence="2" key="1">
    <citation type="submission" date="2022-08" db="EMBL/GenBank/DDBJ databases">
        <title>Genomic analyses of the natural microbiome of Caenorhabditis elegans.</title>
        <authorList>
            <person name="Samuel B."/>
        </authorList>
    </citation>
    <scope>NUCLEOTIDE SEQUENCE</scope>
    <source>
        <strain evidence="2">BIGb0277</strain>
    </source>
</reference>
<organism evidence="2 3">
    <name type="scientific">Stenotrophomonas rhizophila</name>
    <dbReference type="NCBI Taxonomy" id="216778"/>
    <lineage>
        <taxon>Bacteria</taxon>
        <taxon>Pseudomonadati</taxon>
        <taxon>Pseudomonadota</taxon>
        <taxon>Gammaproteobacteria</taxon>
        <taxon>Lysobacterales</taxon>
        <taxon>Lysobacteraceae</taxon>
        <taxon>Stenotrophomonas</taxon>
    </lineage>
</organism>
<proteinExistence type="predicted"/>
<feature type="transmembrane region" description="Helical" evidence="1">
    <location>
        <begin position="6"/>
        <end position="27"/>
    </location>
</feature>
<evidence type="ECO:0000256" key="1">
    <source>
        <dbReference type="SAM" id="Phobius"/>
    </source>
</evidence>
<evidence type="ECO:0000313" key="2">
    <source>
        <dbReference type="EMBL" id="MCS4279232.1"/>
    </source>
</evidence>
<gene>
    <name evidence="2" type="ORF">M2412_001199</name>
</gene>
<keyword evidence="1" id="KW-1133">Transmembrane helix</keyword>
<accession>A0AAW5PHS0</accession>
<protein>
    <submittedName>
        <fullName evidence="2">Uncharacterized protein</fullName>
    </submittedName>
</protein>